<evidence type="ECO:0000313" key="1">
    <source>
        <dbReference type="EMBL" id="TKR65165.1"/>
    </source>
</evidence>
<sequence length="66" mass="7688">MVLNLKCAISLFQSIKKRFSNRSFAISFICAEGEVWNVKIGSTETFHNRETNQIEFEKRFLSVKQS</sequence>
<reference evidence="1 2" key="1">
    <citation type="journal article" date="2015" name="Genome Biol.">
        <title>Comparative genomics of Steinernema reveals deeply conserved gene regulatory networks.</title>
        <authorList>
            <person name="Dillman A.R."/>
            <person name="Macchietto M."/>
            <person name="Porter C.F."/>
            <person name="Rogers A."/>
            <person name="Williams B."/>
            <person name="Antoshechkin I."/>
            <person name="Lee M.M."/>
            <person name="Goodwin Z."/>
            <person name="Lu X."/>
            <person name="Lewis E.E."/>
            <person name="Goodrich-Blair H."/>
            <person name="Stock S.P."/>
            <person name="Adams B.J."/>
            <person name="Sternberg P.W."/>
            <person name="Mortazavi A."/>
        </authorList>
    </citation>
    <scope>NUCLEOTIDE SEQUENCE [LARGE SCALE GENOMIC DNA]</scope>
    <source>
        <strain evidence="1 2">ALL</strain>
    </source>
</reference>
<dbReference type="Proteomes" id="UP000298663">
    <property type="component" value="Unassembled WGS sequence"/>
</dbReference>
<organism evidence="1 2">
    <name type="scientific">Steinernema carpocapsae</name>
    <name type="common">Entomopathogenic nematode</name>
    <dbReference type="NCBI Taxonomy" id="34508"/>
    <lineage>
        <taxon>Eukaryota</taxon>
        <taxon>Metazoa</taxon>
        <taxon>Ecdysozoa</taxon>
        <taxon>Nematoda</taxon>
        <taxon>Chromadorea</taxon>
        <taxon>Rhabditida</taxon>
        <taxon>Tylenchina</taxon>
        <taxon>Panagrolaimomorpha</taxon>
        <taxon>Strongyloidoidea</taxon>
        <taxon>Steinernematidae</taxon>
        <taxon>Steinernema</taxon>
    </lineage>
</organism>
<dbReference type="AlphaFoldDB" id="A0A4V6XVS2"/>
<reference evidence="1 2" key="2">
    <citation type="journal article" date="2019" name="G3 (Bethesda)">
        <title>Hybrid Assembly of the Genome of the Entomopathogenic Nematode Steinernema carpocapsae Identifies the X-Chromosome.</title>
        <authorList>
            <person name="Serra L."/>
            <person name="Macchietto M."/>
            <person name="Macias-Munoz A."/>
            <person name="McGill C.J."/>
            <person name="Rodriguez I.M."/>
            <person name="Rodriguez B."/>
            <person name="Murad R."/>
            <person name="Mortazavi A."/>
        </authorList>
    </citation>
    <scope>NUCLEOTIDE SEQUENCE [LARGE SCALE GENOMIC DNA]</scope>
    <source>
        <strain evidence="1 2">ALL</strain>
    </source>
</reference>
<keyword evidence="2" id="KW-1185">Reference proteome</keyword>
<proteinExistence type="predicted"/>
<name>A0A4V6XVS2_STECR</name>
<accession>A0A4V6XVS2</accession>
<gene>
    <name evidence="1" type="ORF">L596_025610</name>
</gene>
<dbReference type="EMBL" id="AZBU02000009">
    <property type="protein sequence ID" value="TKR65165.1"/>
    <property type="molecule type" value="Genomic_DNA"/>
</dbReference>
<protein>
    <submittedName>
        <fullName evidence="1">Uncharacterized protein</fullName>
    </submittedName>
</protein>
<evidence type="ECO:0000313" key="2">
    <source>
        <dbReference type="Proteomes" id="UP000298663"/>
    </source>
</evidence>
<comment type="caution">
    <text evidence="1">The sequence shown here is derived from an EMBL/GenBank/DDBJ whole genome shotgun (WGS) entry which is preliminary data.</text>
</comment>